<dbReference type="InterPro" id="IPR032821">
    <property type="entry name" value="PKS_assoc"/>
</dbReference>
<evidence type="ECO:0000256" key="5">
    <source>
        <dbReference type="PROSITE-ProRule" id="PRU01363"/>
    </source>
</evidence>
<dbReference type="GO" id="GO:0031177">
    <property type="term" value="F:phosphopantetheine binding"/>
    <property type="evidence" value="ECO:0007669"/>
    <property type="project" value="InterPro"/>
</dbReference>
<dbReference type="GO" id="GO:0004315">
    <property type="term" value="F:3-oxoacyl-[acyl-carrier-protein] synthase activity"/>
    <property type="evidence" value="ECO:0007669"/>
    <property type="project" value="InterPro"/>
</dbReference>
<dbReference type="InterPro" id="IPR018201">
    <property type="entry name" value="Ketoacyl_synth_AS"/>
</dbReference>
<dbReference type="SMART" id="SM00826">
    <property type="entry name" value="PKS_DH"/>
    <property type="match status" value="1"/>
</dbReference>
<dbReference type="InterPro" id="IPR049900">
    <property type="entry name" value="PKS_mFAS_DH"/>
</dbReference>
<dbReference type="InterPro" id="IPR009081">
    <property type="entry name" value="PP-bd_ACP"/>
</dbReference>
<keyword evidence="6" id="KW-0472">Membrane</keyword>
<protein>
    <submittedName>
        <fullName evidence="10">Polyketide synthase</fullName>
    </submittedName>
</protein>
<accession>A0A2L0EPE1</accession>
<dbReference type="InterPro" id="IPR016036">
    <property type="entry name" value="Malonyl_transacylase_ACP-bd"/>
</dbReference>
<dbReference type="Gene3D" id="3.30.70.3290">
    <property type="match status" value="1"/>
</dbReference>
<feature type="domain" description="Ketosynthase family 3 (KS3)" evidence="8">
    <location>
        <begin position="35"/>
        <end position="459"/>
    </location>
</feature>
<dbReference type="InterPro" id="IPR020841">
    <property type="entry name" value="PKS_Beta-ketoAc_synthase_dom"/>
</dbReference>
<dbReference type="SUPFAM" id="SSF47336">
    <property type="entry name" value="ACP-like"/>
    <property type="match status" value="1"/>
</dbReference>
<dbReference type="SUPFAM" id="SSF55048">
    <property type="entry name" value="Probable ACP-binding domain of malonyl-CoA ACP transacylase"/>
    <property type="match status" value="1"/>
</dbReference>
<dbReference type="InterPro" id="IPR036736">
    <property type="entry name" value="ACP-like_sf"/>
</dbReference>
<dbReference type="Proteomes" id="UP000238348">
    <property type="component" value="Chromosome"/>
</dbReference>
<dbReference type="FunFam" id="3.40.47.10:FF:000019">
    <property type="entry name" value="Polyketide synthase type I"/>
    <property type="match status" value="1"/>
</dbReference>
<dbReference type="GO" id="GO:0004312">
    <property type="term" value="F:fatty acid synthase activity"/>
    <property type="evidence" value="ECO:0007669"/>
    <property type="project" value="TreeGrafter"/>
</dbReference>
<feature type="domain" description="PKS/mFAS DH" evidence="9">
    <location>
        <begin position="919"/>
        <end position="1200"/>
    </location>
</feature>
<dbReference type="PROSITE" id="PS00606">
    <property type="entry name" value="KS3_1"/>
    <property type="match status" value="1"/>
</dbReference>
<dbReference type="PROSITE" id="PS52004">
    <property type="entry name" value="KS3_2"/>
    <property type="match status" value="1"/>
</dbReference>
<dbReference type="Pfam" id="PF08659">
    <property type="entry name" value="KR"/>
    <property type="match status" value="1"/>
</dbReference>
<feature type="transmembrane region" description="Helical" evidence="6">
    <location>
        <begin position="1577"/>
        <end position="1606"/>
    </location>
</feature>
<dbReference type="InterPro" id="IPR014043">
    <property type="entry name" value="Acyl_transferase_dom"/>
</dbReference>
<evidence type="ECO:0000256" key="1">
    <source>
        <dbReference type="ARBA" id="ARBA00022450"/>
    </source>
</evidence>
<feature type="domain" description="Carrier" evidence="7">
    <location>
        <begin position="1724"/>
        <end position="1801"/>
    </location>
</feature>
<evidence type="ECO:0000256" key="6">
    <source>
        <dbReference type="SAM" id="Phobius"/>
    </source>
</evidence>
<keyword evidence="1" id="KW-0596">Phosphopantetheine</keyword>
<dbReference type="Gene3D" id="3.10.129.110">
    <property type="entry name" value="Polyketide synthase dehydratase"/>
    <property type="match status" value="1"/>
</dbReference>
<proteinExistence type="predicted"/>
<dbReference type="GO" id="GO:0006633">
    <property type="term" value="P:fatty acid biosynthetic process"/>
    <property type="evidence" value="ECO:0007669"/>
    <property type="project" value="InterPro"/>
</dbReference>
<dbReference type="SMART" id="SM00822">
    <property type="entry name" value="PKS_KR"/>
    <property type="match status" value="1"/>
</dbReference>
<evidence type="ECO:0000259" key="7">
    <source>
        <dbReference type="PROSITE" id="PS50075"/>
    </source>
</evidence>
<dbReference type="InterPro" id="IPR014030">
    <property type="entry name" value="Ketoacyl_synth_N"/>
</dbReference>
<feature type="transmembrane region" description="Helical" evidence="6">
    <location>
        <begin position="1612"/>
        <end position="1631"/>
    </location>
</feature>
<feature type="region of interest" description="N-terminal hotdog fold" evidence="5">
    <location>
        <begin position="919"/>
        <end position="1044"/>
    </location>
</feature>
<dbReference type="InterPro" id="IPR050091">
    <property type="entry name" value="PKS_NRPS_Biosynth_Enz"/>
</dbReference>
<dbReference type="Pfam" id="PF02801">
    <property type="entry name" value="Ketoacyl-synt_C"/>
    <property type="match status" value="1"/>
</dbReference>
<dbReference type="PROSITE" id="PS52019">
    <property type="entry name" value="PKS_MFAS_DH"/>
    <property type="match status" value="1"/>
</dbReference>
<dbReference type="OrthoDB" id="5476655at2"/>
<dbReference type="SUPFAM" id="SSF51735">
    <property type="entry name" value="NAD(P)-binding Rossmann-fold domains"/>
    <property type="match status" value="2"/>
</dbReference>
<feature type="active site" description="Proton donor; for dehydratase activity" evidence="5">
    <location>
        <position position="1120"/>
    </location>
</feature>
<dbReference type="Pfam" id="PF00698">
    <property type="entry name" value="Acyl_transf_1"/>
    <property type="match status" value="1"/>
</dbReference>
<dbReference type="FunFam" id="3.40.366.10:FF:000002">
    <property type="entry name" value="Probable polyketide synthase 2"/>
    <property type="match status" value="1"/>
</dbReference>
<dbReference type="InterPro" id="IPR036291">
    <property type="entry name" value="NAD(P)-bd_dom_sf"/>
</dbReference>
<dbReference type="RefSeq" id="WP_104978989.1">
    <property type="nucleotide sequence ID" value="NZ_CP012673.1"/>
</dbReference>
<dbReference type="CDD" id="cd00833">
    <property type="entry name" value="PKS"/>
    <property type="match status" value="1"/>
</dbReference>
<organism evidence="10 11">
    <name type="scientific">Sorangium cellulosum</name>
    <name type="common">Polyangium cellulosum</name>
    <dbReference type="NCBI Taxonomy" id="56"/>
    <lineage>
        <taxon>Bacteria</taxon>
        <taxon>Pseudomonadati</taxon>
        <taxon>Myxococcota</taxon>
        <taxon>Polyangia</taxon>
        <taxon>Polyangiales</taxon>
        <taxon>Polyangiaceae</taxon>
        <taxon>Sorangium</taxon>
    </lineage>
</organism>
<dbReference type="PANTHER" id="PTHR43775">
    <property type="entry name" value="FATTY ACID SYNTHASE"/>
    <property type="match status" value="1"/>
</dbReference>
<feature type="active site" description="Proton acceptor; for dehydratase activity" evidence="5">
    <location>
        <position position="952"/>
    </location>
</feature>
<dbReference type="Gene3D" id="1.10.1200.10">
    <property type="entry name" value="ACP-like"/>
    <property type="match status" value="1"/>
</dbReference>
<dbReference type="InterPro" id="IPR016035">
    <property type="entry name" value="Acyl_Trfase/lysoPLipase"/>
</dbReference>
<dbReference type="InterPro" id="IPR013968">
    <property type="entry name" value="PKS_KR"/>
</dbReference>
<dbReference type="EMBL" id="CP012673">
    <property type="protein sequence ID" value="AUX41122.1"/>
    <property type="molecule type" value="Genomic_DNA"/>
</dbReference>
<evidence type="ECO:0000313" key="11">
    <source>
        <dbReference type="Proteomes" id="UP000238348"/>
    </source>
</evidence>
<evidence type="ECO:0000256" key="3">
    <source>
        <dbReference type="ARBA" id="ARBA00022679"/>
    </source>
</evidence>
<sequence length="1814" mass="191367">MSDLVKRISALSPEKRALLARKMAASAEPPRRLGAEPVAVIGMACRFPGSDGADAFWRLLRGGGDAVSEVPSERWDAAAFHDPAPGAAGKMVSRRGGFLRDIDRFDAAFFGISPREAAQMDPQHRLMLEVAWEALENGGETAARLAGSRTGVFAAVYHRDYARLTLADAGSIDAYVTSGTHHSMAANRISYALDLRGPSMTVDTACSSSLVAVHLACRTLLARECDLAVVAAANLMLSPEESIAMSTWGMLSPAGRCRTFDAGADGFVRGEGCGALVLKRLAEALLDGDRVLAVVRGTAVNQDGRSNGITAPNLRAQVEVIRRALHDAGVAPAQIGYVEAHGTGTALGDPIEMEALREAVGQARPDGARCAVGAVKTNLGHLEAAAGMAGLMKAILVLDREEIPPNLHFERLNPAIVLDGTPFFVPAAVTPWPRGAAPRFCGTSAFGMGGTNAHVILEEAPVVEAPPPLGDVVAQLLPISARSAGALRELSRVYHERLSTDRPPPVGDLCAAAALRRTHHEHRLGIAAATPAEMAAHLDAFLRGEPRPGMSSGRTGAPPGVVFVFPGQGGQWAGMARGLLAREPVFREALACCDQALAAAEGWSLLAALAAPDLPARVGVVQPLLFAVQVALSALWRSWGVEPDAVVGHSMGEVAAAHVAGALDLDDAVRIIARRSRLLEQTSGRGAMLAVELSLEEADEIIASVRDRVAVAAHNGPTATVLSGEAAALDAIAARLSPRALLCRRIQVDVASHSPFMDALRDDLLEALAGLRARRAVVPLISTVTGDAVDGAGLDAAYWFRNLRQPVRFWPAVERLRAGGHRVFLELSPHPTLLPALEQGLRGASGEVALLSSMRRGEDERAVLLGSLGALYTRGAPVRWEKLYPAPTRPVALPPYPWQRERFWIEQRAPAPPPSRGRHPLLGRRVELAHAPGTHLWEGDVDPARLPFLRDHRVEGAVIMPGTACLEMALAAATEAFGQGPHALEDIAYEAAIFLPEGGARTLQVVLAPEGPRAASLRIHGRPSPEGAWVLHARARVRLGAARAEPEPVDLDAVRARGGEPTPGAAFYAARAALGNTWGPAFQGIARLTARPGEVLAEVTAPRVIAGDLAQYLFHPALLDACGQAMVAAGEAPGAFVLASLDRVVVHGRPGSRVFCHIVLCEEQEPGGLKGDVHILDERGLLVAELSGLRLRFLDHHAAPAGRERLDDAVHEVRWAPVAIAPQAGARRGLLVLAEEGGLGDRLAALAAERGIPCTLALAGERFAPLGPGRFRYDPARRQDVAALFAAAQDPPADTQVVHLIGLDTAASDLAAQRITASALHAAQALGSLGRGPCLWLVTRGAQAATSARVAVAQAPLWGFGRSLAGEHPARFGGLVDLDPDASRDADAAALLSVLAADLRPGVEIALRDGLALAPRLVPRPAAAPSVPLRLLPDRSYLITGGLGDLGLLVADRLVERGARHLVLLGRSPLPPRGAWRDLAAGTLDAERVRAVRALEAKGASVHLAAVDVGDEAALSAFLDGFAREERRPIGGVIHAAGVQSPGVLDQLDQAGIAADFRAKVAGSLHLDRLLREPLDFFVLFSSAAALVPSPFLAAYAAANAFLVALAHDRRARGLAALAVAWGFWAGGGMAERYRRREDRRAAPRGMESFTPAAGLDVLERLLASGAVEAAVIPANWPEFARLHPEAGASPLLAELVRGAGVADAPAAAALLRREALLAADRPERRRLVERYLRDRVARTLRLPAERLPLDKPLAALGLDSLMAVELKNRIEAELGLLLPVIRILECAGVEQLVDPVLDSAPPPEEDGWETLSL</sequence>
<dbReference type="InterPro" id="IPR049552">
    <property type="entry name" value="PKS_DH_N"/>
</dbReference>
<dbReference type="SUPFAM" id="SSF52151">
    <property type="entry name" value="FabD/lysophospholipase-like"/>
    <property type="match status" value="1"/>
</dbReference>
<dbReference type="Pfam" id="PF14765">
    <property type="entry name" value="PS-DH"/>
    <property type="match status" value="1"/>
</dbReference>
<dbReference type="SUPFAM" id="SSF53901">
    <property type="entry name" value="Thiolase-like"/>
    <property type="match status" value="1"/>
</dbReference>
<evidence type="ECO:0000313" key="10">
    <source>
        <dbReference type="EMBL" id="AUX41122.1"/>
    </source>
</evidence>
<dbReference type="SMART" id="SM00823">
    <property type="entry name" value="PKS_PP"/>
    <property type="match status" value="1"/>
</dbReference>
<dbReference type="PANTHER" id="PTHR43775:SF37">
    <property type="entry name" value="SI:DKEY-61P9.11"/>
    <property type="match status" value="1"/>
</dbReference>
<keyword evidence="2" id="KW-0597">Phosphoprotein</keyword>
<dbReference type="SMART" id="SM00827">
    <property type="entry name" value="PKS_AT"/>
    <property type="match status" value="1"/>
</dbReference>
<evidence type="ECO:0000259" key="8">
    <source>
        <dbReference type="PROSITE" id="PS52004"/>
    </source>
</evidence>
<dbReference type="InterPro" id="IPR020807">
    <property type="entry name" value="PKS_DH"/>
</dbReference>
<dbReference type="InterPro" id="IPR001227">
    <property type="entry name" value="Ac_transferase_dom_sf"/>
</dbReference>
<dbReference type="Pfam" id="PF00550">
    <property type="entry name" value="PP-binding"/>
    <property type="match status" value="1"/>
</dbReference>
<keyword evidence="6" id="KW-1133">Transmembrane helix</keyword>
<keyword evidence="6" id="KW-0812">Transmembrane</keyword>
<dbReference type="InterPro" id="IPR042104">
    <property type="entry name" value="PKS_dehydratase_sf"/>
</dbReference>
<dbReference type="InterPro" id="IPR016039">
    <property type="entry name" value="Thiolase-like"/>
</dbReference>
<reference evidence="10 11" key="1">
    <citation type="submission" date="2015-09" db="EMBL/GenBank/DDBJ databases">
        <title>Sorangium comparison.</title>
        <authorList>
            <person name="Zaburannyi N."/>
            <person name="Bunk B."/>
            <person name="Overmann J."/>
            <person name="Mueller R."/>
        </authorList>
    </citation>
    <scope>NUCLEOTIDE SEQUENCE [LARGE SCALE GENOMIC DNA]</scope>
    <source>
        <strain evidence="10 11">So ce26</strain>
    </source>
</reference>
<dbReference type="Gene3D" id="3.40.47.10">
    <property type="match status" value="1"/>
</dbReference>
<evidence type="ECO:0000256" key="4">
    <source>
        <dbReference type="ARBA" id="ARBA00054155"/>
    </source>
</evidence>
<dbReference type="Pfam" id="PF16197">
    <property type="entry name" value="KAsynt_C_assoc"/>
    <property type="match status" value="1"/>
</dbReference>
<dbReference type="InterPro" id="IPR049551">
    <property type="entry name" value="PKS_DH_C"/>
</dbReference>
<dbReference type="Pfam" id="PF21089">
    <property type="entry name" value="PKS_DH_N"/>
    <property type="match status" value="1"/>
</dbReference>
<dbReference type="Gene3D" id="3.40.50.720">
    <property type="entry name" value="NAD(P)-binding Rossmann-like Domain"/>
    <property type="match status" value="1"/>
</dbReference>
<dbReference type="Pfam" id="PF00109">
    <property type="entry name" value="ketoacyl-synt"/>
    <property type="match status" value="1"/>
</dbReference>
<dbReference type="Gene3D" id="3.40.366.10">
    <property type="entry name" value="Malonyl-Coenzyme A Acyl Carrier Protein, domain 2"/>
    <property type="match status" value="1"/>
</dbReference>
<comment type="function">
    <text evidence="4">Involved in production of the polyketide antibiotic thailandamide.</text>
</comment>
<name>A0A2L0EPE1_SORCE</name>
<evidence type="ECO:0000259" key="9">
    <source>
        <dbReference type="PROSITE" id="PS52019"/>
    </source>
</evidence>
<dbReference type="InterPro" id="IPR020806">
    <property type="entry name" value="PKS_PP-bd"/>
</dbReference>
<dbReference type="PROSITE" id="PS50075">
    <property type="entry name" value="CARRIER"/>
    <property type="match status" value="1"/>
</dbReference>
<dbReference type="InterPro" id="IPR014031">
    <property type="entry name" value="Ketoacyl_synth_C"/>
</dbReference>
<feature type="region of interest" description="C-terminal hotdog fold" evidence="5">
    <location>
        <begin position="1059"/>
        <end position="1200"/>
    </location>
</feature>
<dbReference type="SMART" id="SM00825">
    <property type="entry name" value="PKS_KS"/>
    <property type="match status" value="1"/>
</dbReference>
<gene>
    <name evidence="10" type="ORF">SOCE26_025270</name>
</gene>
<keyword evidence="3" id="KW-0808">Transferase</keyword>
<evidence type="ECO:0000256" key="2">
    <source>
        <dbReference type="ARBA" id="ARBA00022553"/>
    </source>
</evidence>
<dbReference type="InterPro" id="IPR057326">
    <property type="entry name" value="KR_dom"/>
</dbReference>